<feature type="domain" description="AAA+ ATPase" evidence="1">
    <location>
        <begin position="180"/>
        <end position="344"/>
    </location>
</feature>
<dbReference type="Pfam" id="PF07728">
    <property type="entry name" value="AAA_5"/>
    <property type="match status" value="1"/>
</dbReference>
<dbReference type="InterPro" id="IPR027417">
    <property type="entry name" value="P-loop_NTPase"/>
</dbReference>
<sequence>MQDRKTRNYWWLNANPRIWTINSLKVDQILHYTSYNEFGNKRRIYKNFEMVQKGDWLIGYESTPVKQVKAIFEITEPLHRDSKHDEVISFKLIDKIPEPIDWSELKAIHFFKGSEILKNNQGSLFKLTEDEFEAIQAMIDAQKESLQHEDILLPYEKKEALNDLFIEDDKFDDIVDTLKYKKNIILQGPPGVGKTFIAKRLAYTLIGTQDDNRIKMVQFHQSYSYEDFIQGLRPDDNGGFKLKNGIFYDFCRQAQRNSGIDHFFIIDEINRGNLSKIFGELLLLIESDKRGRANEMPLTYGDKDSEPFYVPDNLHIIGTMNTADRSLAIIDYALRRRFAFIALEPLFNQKFIDFLMAKGISASFAEEITLRISALNYKILNDRNLGKGFQIGHSYFSNFNENDNPQKWYKRIINLEIAPLLGEYWFDNEEKAKVEINKLIEKI</sequence>
<organism evidence="2 3">
    <name type="scientific">Arcicella aurantiaca</name>
    <dbReference type="NCBI Taxonomy" id="591202"/>
    <lineage>
        <taxon>Bacteria</taxon>
        <taxon>Pseudomonadati</taxon>
        <taxon>Bacteroidota</taxon>
        <taxon>Cytophagia</taxon>
        <taxon>Cytophagales</taxon>
        <taxon>Flectobacillaceae</taxon>
        <taxon>Arcicella</taxon>
    </lineage>
</organism>
<gene>
    <name evidence="2" type="ORF">LV89_01658</name>
</gene>
<dbReference type="Gene3D" id="3.10.590.10">
    <property type="entry name" value="ph1033 like domains"/>
    <property type="match status" value="1"/>
</dbReference>
<dbReference type="PANTHER" id="PTHR37291">
    <property type="entry name" value="5-METHYLCYTOSINE-SPECIFIC RESTRICTION ENZYME B"/>
    <property type="match status" value="1"/>
</dbReference>
<dbReference type="CDD" id="cd00009">
    <property type="entry name" value="AAA"/>
    <property type="match status" value="1"/>
</dbReference>
<evidence type="ECO:0000313" key="2">
    <source>
        <dbReference type="EMBL" id="PWK27345.1"/>
    </source>
</evidence>
<dbReference type="InterPro" id="IPR011704">
    <property type="entry name" value="ATPase_dyneun-rel_AAA"/>
</dbReference>
<dbReference type="Proteomes" id="UP000245489">
    <property type="component" value="Unassembled WGS sequence"/>
</dbReference>
<dbReference type="OrthoDB" id="9781481at2"/>
<reference evidence="2 3" key="1">
    <citation type="submission" date="2018-05" db="EMBL/GenBank/DDBJ databases">
        <title>Genomic Encyclopedia of Archaeal and Bacterial Type Strains, Phase II (KMG-II): from individual species to whole genera.</title>
        <authorList>
            <person name="Goeker M."/>
        </authorList>
    </citation>
    <scope>NUCLEOTIDE SEQUENCE [LARGE SCALE GENOMIC DNA]</scope>
    <source>
        <strain evidence="2 3">DSM 22214</strain>
    </source>
</reference>
<dbReference type="InterPro" id="IPR052934">
    <property type="entry name" value="Methyl-DNA_Rec/Restrict_Enz"/>
</dbReference>
<dbReference type="PANTHER" id="PTHR37291:SF1">
    <property type="entry name" value="TYPE IV METHYL-DIRECTED RESTRICTION ENZYME ECOKMCRB SUBUNIT"/>
    <property type="match status" value="1"/>
</dbReference>
<dbReference type="GO" id="GO:0005524">
    <property type="term" value="F:ATP binding"/>
    <property type="evidence" value="ECO:0007669"/>
    <property type="project" value="InterPro"/>
</dbReference>
<proteinExistence type="predicted"/>
<dbReference type="Pfam" id="PF01878">
    <property type="entry name" value="EVE"/>
    <property type="match status" value="1"/>
</dbReference>
<dbReference type="AlphaFoldDB" id="A0A316EA69"/>
<evidence type="ECO:0000259" key="1">
    <source>
        <dbReference type="SMART" id="SM00382"/>
    </source>
</evidence>
<comment type="caution">
    <text evidence="2">The sequence shown here is derived from an EMBL/GenBank/DDBJ whole genome shotgun (WGS) entry which is preliminary data.</text>
</comment>
<dbReference type="InterPro" id="IPR002740">
    <property type="entry name" value="EVE_domain"/>
</dbReference>
<dbReference type="Gene3D" id="3.40.50.300">
    <property type="entry name" value="P-loop containing nucleotide triphosphate hydrolases"/>
    <property type="match status" value="1"/>
</dbReference>
<keyword evidence="3" id="KW-1185">Reference proteome</keyword>
<dbReference type="SUPFAM" id="SSF52540">
    <property type="entry name" value="P-loop containing nucleoside triphosphate hydrolases"/>
    <property type="match status" value="1"/>
</dbReference>
<dbReference type="SUPFAM" id="SSF88697">
    <property type="entry name" value="PUA domain-like"/>
    <property type="match status" value="1"/>
</dbReference>
<dbReference type="InterPro" id="IPR003593">
    <property type="entry name" value="AAA+_ATPase"/>
</dbReference>
<dbReference type="SMART" id="SM00382">
    <property type="entry name" value="AAA"/>
    <property type="match status" value="1"/>
</dbReference>
<dbReference type="GO" id="GO:0016887">
    <property type="term" value="F:ATP hydrolysis activity"/>
    <property type="evidence" value="ECO:0007669"/>
    <property type="project" value="InterPro"/>
</dbReference>
<dbReference type="EMBL" id="QGGO01000007">
    <property type="protein sequence ID" value="PWK27345.1"/>
    <property type="molecule type" value="Genomic_DNA"/>
</dbReference>
<accession>A0A316EA69</accession>
<dbReference type="RefSeq" id="WP_109742423.1">
    <property type="nucleotide sequence ID" value="NZ_QGGO01000007.1"/>
</dbReference>
<dbReference type="InterPro" id="IPR015947">
    <property type="entry name" value="PUA-like_sf"/>
</dbReference>
<evidence type="ECO:0000313" key="3">
    <source>
        <dbReference type="Proteomes" id="UP000245489"/>
    </source>
</evidence>
<protein>
    <submittedName>
        <fullName evidence="2">5-methylcytosine-specific restriction protein B</fullName>
    </submittedName>
</protein>
<name>A0A316EA69_9BACT</name>